<protein>
    <recommendedName>
        <fullName evidence="1">DSBA-like thioredoxin domain-containing protein</fullName>
    </recommendedName>
</protein>
<dbReference type="AlphaFoldDB" id="A0A381S850"/>
<dbReference type="EMBL" id="UINC01002603">
    <property type="protein sequence ID" value="SUZ98417.1"/>
    <property type="molecule type" value="Genomic_DNA"/>
</dbReference>
<evidence type="ECO:0000259" key="1">
    <source>
        <dbReference type="Pfam" id="PF01323"/>
    </source>
</evidence>
<dbReference type="GO" id="GO:0006749">
    <property type="term" value="P:glutathione metabolic process"/>
    <property type="evidence" value="ECO:0007669"/>
    <property type="project" value="TreeGrafter"/>
</dbReference>
<dbReference type="InterPro" id="IPR014440">
    <property type="entry name" value="HCCAis_GSTk"/>
</dbReference>
<dbReference type="GO" id="GO:0004602">
    <property type="term" value="F:glutathione peroxidase activity"/>
    <property type="evidence" value="ECO:0007669"/>
    <property type="project" value="TreeGrafter"/>
</dbReference>
<dbReference type="PANTHER" id="PTHR42943:SF2">
    <property type="entry name" value="GLUTATHIONE S-TRANSFERASE KAPPA 1"/>
    <property type="match status" value="1"/>
</dbReference>
<gene>
    <name evidence="2" type="ORF">METZ01_LOCUS51271</name>
</gene>
<organism evidence="2">
    <name type="scientific">marine metagenome</name>
    <dbReference type="NCBI Taxonomy" id="408172"/>
    <lineage>
        <taxon>unclassified sequences</taxon>
        <taxon>metagenomes</taxon>
        <taxon>ecological metagenomes</taxon>
    </lineage>
</organism>
<dbReference type="SUPFAM" id="SSF52833">
    <property type="entry name" value="Thioredoxin-like"/>
    <property type="match status" value="1"/>
</dbReference>
<dbReference type="InterPro" id="IPR001853">
    <property type="entry name" value="DSBA-like_thioredoxin_dom"/>
</dbReference>
<sequence length="209" mass="23776">VDYYFDYRCPWTYLSFKRLIQTTTRTASKINWKPVMLKMINEILNPDNDESQSCNLSKMSYSRKDLQDWSTYCGLSIMPRNDVPEDISIKALCGAIHAIENEKAKDYSALVFQAHFSNKQDISDDGVLLDIAKAIELNLTDFETSISSKNNLKHLQDNTNELIQRGGFGSPTMFVDNDMYFGNDRIPLVEFSIGRASGKILVLPGQHDT</sequence>
<reference evidence="2" key="1">
    <citation type="submission" date="2018-05" db="EMBL/GenBank/DDBJ databases">
        <authorList>
            <person name="Lanie J.A."/>
            <person name="Ng W.-L."/>
            <person name="Kazmierczak K.M."/>
            <person name="Andrzejewski T.M."/>
            <person name="Davidsen T.M."/>
            <person name="Wayne K.J."/>
            <person name="Tettelin H."/>
            <person name="Glass J.I."/>
            <person name="Rusch D."/>
            <person name="Podicherti R."/>
            <person name="Tsui H.-C.T."/>
            <person name="Winkler M.E."/>
        </authorList>
    </citation>
    <scope>NUCLEOTIDE SEQUENCE</scope>
</reference>
<dbReference type="PIRSF" id="PIRSF006386">
    <property type="entry name" value="HCCAis_GSTk"/>
    <property type="match status" value="1"/>
</dbReference>
<evidence type="ECO:0000313" key="2">
    <source>
        <dbReference type="EMBL" id="SUZ98417.1"/>
    </source>
</evidence>
<dbReference type="InterPro" id="IPR036249">
    <property type="entry name" value="Thioredoxin-like_sf"/>
</dbReference>
<proteinExistence type="predicted"/>
<accession>A0A381S850</accession>
<dbReference type="InterPro" id="IPR051924">
    <property type="entry name" value="GST_Kappa/NadH"/>
</dbReference>
<dbReference type="Pfam" id="PF01323">
    <property type="entry name" value="DSBA"/>
    <property type="match status" value="1"/>
</dbReference>
<dbReference type="PANTHER" id="PTHR42943">
    <property type="entry name" value="GLUTATHIONE S-TRANSFERASE KAPPA"/>
    <property type="match status" value="1"/>
</dbReference>
<name>A0A381S850_9ZZZZ</name>
<dbReference type="Gene3D" id="3.40.30.10">
    <property type="entry name" value="Glutaredoxin"/>
    <property type="match status" value="1"/>
</dbReference>
<dbReference type="GO" id="GO:0004364">
    <property type="term" value="F:glutathione transferase activity"/>
    <property type="evidence" value="ECO:0007669"/>
    <property type="project" value="TreeGrafter"/>
</dbReference>
<feature type="non-terminal residue" evidence="2">
    <location>
        <position position="1"/>
    </location>
</feature>
<feature type="domain" description="DSBA-like thioredoxin" evidence="1">
    <location>
        <begin position="1"/>
        <end position="190"/>
    </location>
</feature>